<dbReference type="EMBL" id="BAAAOF010000003">
    <property type="protein sequence ID" value="GAA1926649.1"/>
    <property type="molecule type" value="Genomic_DNA"/>
</dbReference>
<evidence type="ECO:0000256" key="1">
    <source>
        <dbReference type="ARBA" id="ARBA00004141"/>
    </source>
</evidence>
<feature type="transmembrane region" description="Helical" evidence="6">
    <location>
        <begin position="73"/>
        <end position="100"/>
    </location>
</feature>
<reference evidence="9" key="1">
    <citation type="journal article" date="2019" name="Int. J. Syst. Evol. Microbiol.">
        <title>The Global Catalogue of Microorganisms (GCM) 10K type strain sequencing project: providing services to taxonomists for standard genome sequencing and annotation.</title>
        <authorList>
            <consortium name="The Broad Institute Genomics Platform"/>
            <consortium name="The Broad Institute Genome Sequencing Center for Infectious Disease"/>
            <person name="Wu L."/>
            <person name="Ma J."/>
        </authorList>
    </citation>
    <scope>NUCLEOTIDE SEQUENCE [LARGE SCALE GENOMIC DNA]</scope>
    <source>
        <strain evidence="9">JCM 14900</strain>
    </source>
</reference>
<keyword evidence="5 6" id="KW-0472">Membrane</keyword>
<feature type="transmembrane region" description="Helical" evidence="6">
    <location>
        <begin position="12"/>
        <end position="34"/>
    </location>
</feature>
<dbReference type="PANTHER" id="PTHR38459:SF1">
    <property type="entry name" value="PROPHAGE BACTOPRENOL-LINKED GLUCOSE TRANSLOCASE HOMOLOG"/>
    <property type="match status" value="1"/>
</dbReference>
<accession>A0ABP5AZC3</accession>
<comment type="similarity">
    <text evidence="2">Belongs to the GtrA family.</text>
</comment>
<keyword evidence="3 6" id="KW-0812">Transmembrane</keyword>
<dbReference type="InterPro" id="IPR051401">
    <property type="entry name" value="GtrA_CellWall_Glycosyl"/>
</dbReference>
<name>A0ABP5AZC3_9MICO</name>
<evidence type="ECO:0000256" key="5">
    <source>
        <dbReference type="ARBA" id="ARBA00023136"/>
    </source>
</evidence>
<gene>
    <name evidence="8" type="ORF">GCM10009775_18550</name>
</gene>
<dbReference type="Pfam" id="PF04138">
    <property type="entry name" value="GtrA_DPMS_TM"/>
    <property type="match status" value="1"/>
</dbReference>
<evidence type="ECO:0000313" key="8">
    <source>
        <dbReference type="EMBL" id="GAA1926649.1"/>
    </source>
</evidence>
<keyword evidence="9" id="KW-1185">Reference proteome</keyword>
<feature type="transmembrane region" description="Helical" evidence="6">
    <location>
        <begin position="106"/>
        <end position="133"/>
    </location>
</feature>
<evidence type="ECO:0000256" key="3">
    <source>
        <dbReference type="ARBA" id="ARBA00022692"/>
    </source>
</evidence>
<dbReference type="InterPro" id="IPR007267">
    <property type="entry name" value="GtrA_DPMS_TM"/>
</dbReference>
<evidence type="ECO:0000256" key="4">
    <source>
        <dbReference type="ARBA" id="ARBA00022989"/>
    </source>
</evidence>
<feature type="transmembrane region" description="Helical" evidence="6">
    <location>
        <begin position="40"/>
        <end position="61"/>
    </location>
</feature>
<comment type="subcellular location">
    <subcellularLocation>
        <location evidence="1">Membrane</location>
        <topology evidence="1">Multi-pass membrane protein</topology>
    </subcellularLocation>
</comment>
<keyword evidence="4 6" id="KW-1133">Transmembrane helix</keyword>
<evidence type="ECO:0000313" key="9">
    <source>
        <dbReference type="Proteomes" id="UP001501343"/>
    </source>
</evidence>
<organism evidence="8 9">
    <name type="scientific">Microbacterium aoyamense</name>
    <dbReference type="NCBI Taxonomy" id="344166"/>
    <lineage>
        <taxon>Bacteria</taxon>
        <taxon>Bacillati</taxon>
        <taxon>Actinomycetota</taxon>
        <taxon>Actinomycetes</taxon>
        <taxon>Micrococcales</taxon>
        <taxon>Microbacteriaceae</taxon>
        <taxon>Microbacterium</taxon>
    </lineage>
</organism>
<dbReference type="RefSeq" id="WP_248150696.1">
    <property type="nucleotide sequence ID" value="NZ_BAAAOF010000003.1"/>
</dbReference>
<protein>
    <submittedName>
        <fullName evidence="8">GtrA family protein</fullName>
    </submittedName>
</protein>
<sequence>MATPASRMQRPWRFIVVGLANTAIDICLFLALTWLNMAVIPANMISTTVALAFSFFVNRFYTFRAGPGMIGQAVRFLVVTMFALWVLQPLVIWIVSLWLVPLLPEMWALLIAKLAATVVSLIWNYLLYSAFVFRTPADAKDRG</sequence>
<feature type="domain" description="GtrA/DPMS transmembrane" evidence="7">
    <location>
        <begin position="13"/>
        <end position="133"/>
    </location>
</feature>
<proteinExistence type="inferred from homology"/>
<dbReference type="PANTHER" id="PTHR38459">
    <property type="entry name" value="PROPHAGE BACTOPRENOL-LINKED GLUCOSE TRANSLOCASE HOMOLOG"/>
    <property type="match status" value="1"/>
</dbReference>
<dbReference type="Proteomes" id="UP001501343">
    <property type="component" value="Unassembled WGS sequence"/>
</dbReference>
<comment type="caution">
    <text evidence="8">The sequence shown here is derived from an EMBL/GenBank/DDBJ whole genome shotgun (WGS) entry which is preliminary data.</text>
</comment>
<evidence type="ECO:0000256" key="2">
    <source>
        <dbReference type="ARBA" id="ARBA00009399"/>
    </source>
</evidence>
<evidence type="ECO:0000256" key="6">
    <source>
        <dbReference type="SAM" id="Phobius"/>
    </source>
</evidence>
<evidence type="ECO:0000259" key="7">
    <source>
        <dbReference type="Pfam" id="PF04138"/>
    </source>
</evidence>